<protein>
    <submittedName>
        <fullName evidence="1">Uncharacterized protein</fullName>
    </submittedName>
</protein>
<reference evidence="1 2" key="1">
    <citation type="journal article" date="2019" name="ISME J.">
        <title>Insights into ecological role of a new deltaproteobacterial order Candidatus Acidulodesulfobacterales by metagenomics and metatranscriptomics.</title>
        <authorList>
            <person name="Tan S."/>
            <person name="Liu J."/>
            <person name="Fang Y."/>
            <person name="Hedlund B.P."/>
            <person name="Lian Z.H."/>
            <person name="Huang L.Y."/>
            <person name="Li J.T."/>
            <person name="Huang L.N."/>
            <person name="Li W.J."/>
            <person name="Jiang H.C."/>
            <person name="Dong H.L."/>
            <person name="Shu W.S."/>
        </authorList>
    </citation>
    <scope>NUCLEOTIDE SEQUENCE [LARGE SCALE GENOMIC DNA]</scope>
    <source>
        <strain evidence="1">AP2</strain>
    </source>
</reference>
<evidence type="ECO:0000313" key="1">
    <source>
        <dbReference type="EMBL" id="RZD16582.1"/>
    </source>
</evidence>
<evidence type="ECO:0000313" key="2">
    <source>
        <dbReference type="Proteomes" id="UP000316562"/>
    </source>
</evidence>
<organism evidence="1 2">
    <name type="scientific">Acididesulfobacter guangdongensis</name>
    <dbReference type="NCBI Taxonomy" id="2597225"/>
    <lineage>
        <taxon>Bacteria</taxon>
        <taxon>Deltaproteobacteria</taxon>
        <taxon>Candidatus Acidulodesulfobacterales</taxon>
        <taxon>Candidatus Acididesulfobacter</taxon>
    </lineage>
</organism>
<gene>
    <name evidence="1" type="ORF">EVJ46_06125</name>
</gene>
<dbReference type="AlphaFoldDB" id="A0A519BH58"/>
<dbReference type="Proteomes" id="UP000316562">
    <property type="component" value="Unassembled WGS sequence"/>
</dbReference>
<sequence length="175" mass="20239">MKLDNIDLVITVFNEELCLAKTKVDKKGRGVILEQKEIGNLFVKAYNGKEFNAGGKRYKINIEEIDNNKLSQIECNASSLEKINKEHVKNVLMENVNPEIKLTLRNEKYVLDMHGDYQEYKKLFKSSNRINELVKHCFIKSCVGENTANHKAIYGKTRYGMSQPLTYFLENSKEK</sequence>
<comment type="caution">
    <text evidence="1">The sequence shown here is derived from an EMBL/GenBank/DDBJ whole genome shotgun (WGS) entry which is preliminary data.</text>
</comment>
<proteinExistence type="predicted"/>
<dbReference type="EMBL" id="SGBC01000002">
    <property type="protein sequence ID" value="RZD16582.1"/>
    <property type="molecule type" value="Genomic_DNA"/>
</dbReference>
<name>A0A519BH58_ACIG2</name>
<accession>A0A519BH58</accession>